<evidence type="ECO:0000313" key="1">
    <source>
        <dbReference type="EMBL" id="KAJ7991093.1"/>
    </source>
</evidence>
<protein>
    <submittedName>
        <fullName evidence="1">Uncharacterized protein</fullName>
    </submittedName>
</protein>
<sequence>MVTKWLEKGKGIQLVMETIITNKCLWVLPLDMQQMEGRVEPLTSTRRLHHESPPATPRCVAAGKWIADHGTGATRHLLVSPPIQNVGIGFACGRLDLRPQGGRTSEGHPLSREQEMKGPV</sequence>
<organism evidence="1 2">
    <name type="scientific">Dallia pectoralis</name>
    <name type="common">Alaska blackfish</name>
    <dbReference type="NCBI Taxonomy" id="75939"/>
    <lineage>
        <taxon>Eukaryota</taxon>
        <taxon>Metazoa</taxon>
        <taxon>Chordata</taxon>
        <taxon>Craniata</taxon>
        <taxon>Vertebrata</taxon>
        <taxon>Euteleostomi</taxon>
        <taxon>Actinopterygii</taxon>
        <taxon>Neopterygii</taxon>
        <taxon>Teleostei</taxon>
        <taxon>Protacanthopterygii</taxon>
        <taxon>Esociformes</taxon>
        <taxon>Umbridae</taxon>
        <taxon>Dallia</taxon>
    </lineage>
</organism>
<dbReference type="Proteomes" id="UP001157502">
    <property type="component" value="Chromosome 27"/>
</dbReference>
<accession>A0ACC2FIE0</accession>
<comment type="caution">
    <text evidence="1">The sequence shown here is derived from an EMBL/GenBank/DDBJ whole genome shotgun (WGS) entry which is preliminary data.</text>
</comment>
<proteinExistence type="predicted"/>
<gene>
    <name evidence="1" type="ORF">DPEC_G00293670</name>
</gene>
<name>A0ACC2FIE0_DALPE</name>
<dbReference type="EMBL" id="CM055754">
    <property type="protein sequence ID" value="KAJ7991093.1"/>
    <property type="molecule type" value="Genomic_DNA"/>
</dbReference>
<keyword evidence="2" id="KW-1185">Reference proteome</keyword>
<reference evidence="1" key="1">
    <citation type="submission" date="2021-05" db="EMBL/GenBank/DDBJ databases">
        <authorList>
            <person name="Pan Q."/>
            <person name="Jouanno E."/>
            <person name="Zahm M."/>
            <person name="Klopp C."/>
            <person name="Cabau C."/>
            <person name="Louis A."/>
            <person name="Berthelot C."/>
            <person name="Parey E."/>
            <person name="Roest Crollius H."/>
            <person name="Montfort J."/>
            <person name="Robinson-Rechavi M."/>
            <person name="Bouchez O."/>
            <person name="Lampietro C."/>
            <person name="Lopez Roques C."/>
            <person name="Donnadieu C."/>
            <person name="Postlethwait J."/>
            <person name="Bobe J."/>
            <person name="Dillon D."/>
            <person name="Chandos A."/>
            <person name="von Hippel F."/>
            <person name="Guiguen Y."/>
        </authorList>
    </citation>
    <scope>NUCLEOTIDE SEQUENCE</scope>
    <source>
        <strain evidence="1">YG-Jan2019</strain>
    </source>
</reference>
<evidence type="ECO:0000313" key="2">
    <source>
        <dbReference type="Proteomes" id="UP001157502"/>
    </source>
</evidence>